<reference evidence="2" key="1">
    <citation type="journal article" date="2021" name="Proc. Natl. Acad. Sci. U.S.A.">
        <title>A Catalog of Tens of Thousands of Viruses from Human Metagenomes Reveals Hidden Associations with Chronic Diseases.</title>
        <authorList>
            <person name="Tisza M.J."/>
            <person name="Buck C.B."/>
        </authorList>
    </citation>
    <scope>NUCLEOTIDE SEQUENCE</scope>
    <source>
        <strain evidence="2">CtP0x5</strain>
    </source>
</reference>
<sequence>MYSLSRYSASVWSSVLSINSLLYQISYVFLFAVLLMVFTSLCGNLLSLLLIL</sequence>
<evidence type="ECO:0000313" key="2">
    <source>
        <dbReference type="EMBL" id="DAF61893.1"/>
    </source>
</evidence>
<protein>
    <submittedName>
        <fullName evidence="2">Uncharacterized protein</fullName>
    </submittedName>
</protein>
<dbReference type="EMBL" id="BK032818">
    <property type="protein sequence ID" value="DAF61893.1"/>
    <property type="molecule type" value="Genomic_DNA"/>
</dbReference>
<evidence type="ECO:0000256" key="1">
    <source>
        <dbReference type="SAM" id="Phobius"/>
    </source>
</evidence>
<proteinExistence type="predicted"/>
<keyword evidence="1" id="KW-0812">Transmembrane</keyword>
<keyword evidence="1" id="KW-0472">Membrane</keyword>
<accession>A0A8S5TEZ4</accession>
<keyword evidence="1" id="KW-1133">Transmembrane helix</keyword>
<feature type="transmembrane region" description="Helical" evidence="1">
    <location>
        <begin position="25"/>
        <end position="51"/>
    </location>
</feature>
<name>A0A8S5TEZ4_9CAUD</name>
<organism evidence="2">
    <name type="scientific">Siphoviridae sp. ctP0x5</name>
    <dbReference type="NCBI Taxonomy" id="2827863"/>
    <lineage>
        <taxon>Viruses</taxon>
        <taxon>Duplodnaviria</taxon>
        <taxon>Heunggongvirae</taxon>
        <taxon>Uroviricota</taxon>
        <taxon>Caudoviricetes</taxon>
    </lineage>
</organism>